<evidence type="ECO:0008006" key="4">
    <source>
        <dbReference type="Google" id="ProtNLM"/>
    </source>
</evidence>
<protein>
    <recommendedName>
        <fullName evidence="4">O-antigen polymerase</fullName>
    </recommendedName>
</protein>
<keyword evidence="3" id="KW-1185">Reference proteome</keyword>
<organism evidence="2 3">
    <name type="scientific">Flavobacterium fryxellicola</name>
    <dbReference type="NCBI Taxonomy" id="249352"/>
    <lineage>
        <taxon>Bacteria</taxon>
        <taxon>Pseudomonadati</taxon>
        <taxon>Bacteroidota</taxon>
        <taxon>Flavobacteriia</taxon>
        <taxon>Flavobacteriales</taxon>
        <taxon>Flavobacteriaceae</taxon>
        <taxon>Flavobacterium</taxon>
    </lineage>
</organism>
<dbReference type="Proteomes" id="UP000077164">
    <property type="component" value="Unassembled WGS sequence"/>
</dbReference>
<evidence type="ECO:0000256" key="1">
    <source>
        <dbReference type="SAM" id="Phobius"/>
    </source>
</evidence>
<feature type="transmembrane region" description="Helical" evidence="1">
    <location>
        <begin position="397"/>
        <end position="413"/>
    </location>
</feature>
<dbReference type="STRING" id="249352.SAMN05444395_10723"/>
<feature type="transmembrane region" description="Helical" evidence="1">
    <location>
        <begin position="327"/>
        <end position="352"/>
    </location>
</feature>
<proteinExistence type="predicted"/>
<keyword evidence="1" id="KW-0812">Transmembrane</keyword>
<feature type="transmembrane region" description="Helical" evidence="1">
    <location>
        <begin position="182"/>
        <end position="210"/>
    </location>
</feature>
<evidence type="ECO:0000313" key="3">
    <source>
        <dbReference type="Proteomes" id="UP000077164"/>
    </source>
</evidence>
<evidence type="ECO:0000313" key="2">
    <source>
        <dbReference type="EMBL" id="OAB29680.1"/>
    </source>
</evidence>
<feature type="transmembrane region" description="Helical" evidence="1">
    <location>
        <begin position="222"/>
        <end position="240"/>
    </location>
</feature>
<dbReference type="AlphaFoldDB" id="A0A162P9M2"/>
<feature type="transmembrane region" description="Helical" evidence="1">
    <location>
        <begin position="295"/>
        <end position="315"/>
    </location>
</feature>
<gene>
    <name evidence="2" type="ORF">FBFR_02840</name>
</gene>
<feature type="transmembrane region" description="Helical" evidence="1">
    <location>
        <begin position="58"/>
        <end position="76"/>
    </location>
</feature>
<dbReference type="EMBL" id="LVJE01000006">
    <property type="protein sequence ID" value="OAB29680.1"/>
    <property type="molecule type" value="Genomic_DNA"/>
</dbReference>
<reference evidence="2 3" key="1">
    <citation type="submission" date="2016-03" db="EMBL/GenBank/DDBJ databases">
        <title>Draft genome sequence of Flavobacterium fryxellicola DSM 16209.</title>
        <authorList>
            <person name="Shin S.-K."/>
            <person name="Yi H."/>
        </authorList>
    </citation>
    <scope>NUCLEOTIDE SEQUENCE [LARGE SCALE GENOMIC DNA]</scope>
    <source>
        <strain evidence="2 3">DSM 16209</strain>
    </source>
</reference>
<feature type="transmembrane region" description="Helical" evidence="1">
    <location>
        <begin position="372"/>
        <end position="391"/>
    </location>
</feature>
<dbReference type="RefSeq" id="WP_066076785.1">
    <property type="nucleotide sequence ID" value="NZ_FRDK01000007.1"/>
</dbReference>
<feature type="transmembrane region" description="Helical" evidence="1">
    <location>
        <begin position="151"/>
        <end position="170"/>
    </location>
</feature>
<keyword evidence="1" id="KW-1133">Transmembrane helix</keyword>
<name>A0A162P9M2_9FLAO</name>
<comment type="caution">
    <text evidence="2">The sequence shown here is derived from an EMBL/GenBank/DDBJ whole genome shotgun (WGS) entry which is preliminary data.</text>
</comment>
<feature type="transmembrane region" description="Helical" evidence="1">
    <location>
        <begin position="114"/>
        <end position="131"/>
    </location>
</feature>
<keyword evidence="1" id="KW-0472">Membrane</keyword>
<feature type="transmembrane region" description="Helical" evidence="1">
    <location>
        <begin position="88"/>
        <end position="105"/>
    </location>
</feature>
<accession>A0A162P9M2</accession>
<dbReference type="OrthoDB" id="787277at2"/>
<sequence length="424" mass="48772">MERLLKSNKNDPALWYTALLLVLSQTDWDQAVVFLSIPLLIHLELNRSVKASRGLKNIFFLKMIVFIGFFVGLVRLADFNLYYFTRDIMYFIQAPLFIIIGFYMSKKIIDFRELIKVIVISSLVITIYNLIELVLNPALLTQLGLETRYGYSLSNPTALLAFTILFYARICKFKLFENFQEWFIMGISLFSVAISFSRTDYFLLLVMILIPFIDKYITILKIYWATVFVVLLIIFGGFFIKVESSAIEEDTFQSKINHSFNEILVQDYETSFEISQNWRGYEAFLGLTKFSEGNFIEMLIGQGFGTVVYTPNWIFNGEMDSLDVLPMFHNGFITVLLKTGLLGIIFFFLFLFKLLQVASRVTFQECSKLEKLAAMLLQAAVFTVMLITFVVHGIFTTTTPVLLLILIGATLKMKSVKAKIIKLN</sequence>